<dbReference type="GO" id="GO:0052621">
    <property type="term" value="F:diguanylate cyclase activity"/>
    <property type="evidence" value="ECO:0007669"/>
    <property type="project" value="UniProtKB-EC"/>
</dbReference>
<dbReference type="InterPro" id="IPR000160">
    <property type="entry name" value="GGDEF_dom"/>
</dbReference>
<feature type="transmembrane region" description="Helical" evidence="4">
    <location>
        <begin position="45"/>
        <end position="63"/>
    </location>
</feature>
<evidence type="ECO:0000259" key="5">
    <source>
        <dbReference type="PROSITE" id="PS50887"/>
    </source>
</evidence>
<dbReference type="PROSITE" id="PS50887">
    <property type="entry name" value="GGDEF"/>
    <property type="match status" value="1"/>
</dbReference>
<dbReference type="GO" id="GO:0043709">
    <property type="term" value="P:cell adhesion involved in single-species biofilm formation"/>
    <property type="evidence" value="ECO:0007669"/>
    <property type="project" value="TreeGrafter"/>
</dbReference>
<dbReference type="NCBIfam" id="TIGR00254">
    <property type="entry name" value="GGDEF"/>
    <property type="match status" value="1"/>
</dbReference>
<dbReference type="RefSeq" id="WP_141165905.1">
    <property type="nucleotide sequence ID" value="NZ_VHLH01000006.1"/>
</dbReference>
<feature type="domain" description="GGDEF" evidence="5">
    <location>
        <begin position="263"/>
        <end position="400"/>
    </location>
</feature>
<protein>
    <recommendedName>
        <fullName evidence="1">diguanylate cyclase</fullName>
        <ecNumber evidence="1">2.7.7.65</ecNumber>
    </recommendedName>
</protein>
<accession>A0A506U7L6</accession>
<evidence type="ECO:0000313" key="7">
    <source>
        <dbReference type="Proteomes" id="UP000320314"/>
    </source>
</evidence>
<dbReference type="FunFam" id="3.30.70.270:FF:000001">
    <property type="entry name" value="Diguanylate cyclase domain protein"/>
    <property type="match status" value="1"/>
</dbReference>
<keyword evidence="7" id="KW-1185">Reference proteome</keyword>
<dbReference type="InterPro" id="IPR029787">
    <property type="entry name" value="Nucleotide_cyclase"/>
</dbReference>
<feature type="transmembrane region" description="Helical" evidence="4">
    <location>
        <begin position="103"/>
        <end position="123"/>
    </location>
</feature>
<dbReference type="InterPro" id="IPR043128">
    <property type="entry name" value="Rev_trsase/Diguanyl_cyclase"/>
</dbReference>
<feature type="transmembrane region" description="Helical" evidence="4">
    <location>
        <begin position="75"/>
        <end position="96"/>
    </location>
</feature>
<dbReference type="OrthoDB" id="9759607at2"/>
<sequence length="419" mass="46336">MTIDRRQHFYGLGRLRALRQNARLHFEPELESTFRSVTAGHRRSQLIFISACIAIFCLAAIPLDFLEHSRPALAASIRIGLLLPVQLIGIFALRFWRSDWSECLAMLIPITAAVLTVDALGYLTEVARPDVAERYYLASGSIAFTFNFVAPLRFRHAVLTTLAVLLVYDVHLFAVSSVEMQPTAIFVTVIALFSLITRWRLERAERNEFLGRRAQAKLNGELVDLTERLTELASTDPLTGLANRRRLQDVLRESWEEAERNGEWVGAAIADIDHFKRFNDAVGHFDGDECLKTVASRLAAVASRAGGTIARFGGEEFAILAPDADPDAILRFGEELRHAVDQSAIPHPGLGENRHVTVSVGVSSTIPIRDIDAGDVLRAADAALYEAKQRGRDMVVGRETTAKTGTPQERPTGRKSSAI</sequence>
<evidence type="ECO:0000256" key="4">
    <source>
        <dbReference type="SAM" id="Phobius"/>
    </source>
</evidence>
<comment type="catalytic activity">
    <reaction evidence="2">
        <text>2 GTP = 3',3'-c-di-GMP + 2 diphosphate</text>
        <dbReference type="Rhea" id="RHEA:24898"/>
        <dbReference type="ChEBI" id="CHEBI:33019"/>
        <dbReference type="ChEBI" id="CHEBI:37565"/>
        <dbReference type="ChEBI" id="CHEBI:58805"/>
        <dbReference type="EC" id="2.7.7.65"/>
    </reaction>
</comment>
<keyword evidence="4" id="KW-0812">Transmembrane</keyword>
<gene>
    <name evidence="6" type="ORF">FJU11_04850</name>
</gene>
<dbReference type="EC" id="2.7.7.65" evidence="1"/>
<feature type="transmembrane region" description="Helical" evidence="4">
    <location>
        <begin position="184"/>
        <end position="201"/>
    </location>
</feature>
<reference evidence="6 7" key="1">
    <citation type="submission" date="2019-06" db="EMBL/GenBank/DDBJ databases">
        <authorList>
            <person name="Li M."/>
        </authorList>
    </citation>
    <scope>NUCLEOTIDE SEQUENCE [LARGE SCALE GENOMIC DNA]</scope>
    <source>
        <strain evidence="6 7">BGMRC6574</strain>
    </source>
</reference>
<feature type="transmembrane region" description="Helical" evidence="4">
    <location>
        <begin position="135"/>
        <end position="152"/>
    </location>
</feature>
<comment type="caution">
    <text evidence="6">The sequence shown here is derived from an EMBL/GenBank/DDBJ whole genome shotgun (WGS) entry which is preliminary data.</text>
</comment>
<dbReference type="AlphaFoldDB" id="A0A506U7L6"/>
<dbReference type="PANTHER" id="PTHR45138">
    <property type="entry name" value="REGULATORY COMPONENTS OF SENSORY TRANSDUCTION SYSTEM"/>
    <property type="match status" value="1"/>
</dbReference>
<evidence type="ECO:0000256" key="2">
    <source>
        <dbReference type="ARBA" id="ARBA00034247"/>
    </source>
</evidence>
<evidence type="ECO:0000256" key="3">
    <source>
        <dbReference type="SAM" id="MobiDB-lite"/>
    </source>
</evidence>
<dbReference type="EMBL" id="VHLH01000006">
    <property type="protein sequence ID" value="TPW30343.1"/>
    <property type="molecule type" value="Genomic_DNA"/>
</dbReference>
<feature type="transmembrane region" description="Helical" evidence="4">
    <location>
        <begin position="159"/>
        <end position="178"/>
    </location>
</feature>
<name>A0A506U7L6_9HYPH</name>
<keyword evidence="4" id="KW-0472">Membrane</keyword>
<proteinExistence type="predicted"/>
<feature type="compositionally biased region" description="Polar residues" evidence="3">
    <location>
        <begin position="402"/>
        <end position="419"/>
    </location>
</feature>
<dbReference type="Proteomes" id="UP000320314">
    <property type="component" value="Unassembled WGS sequence"/>
</dbReference>
<keyword evidence="4" id="KW-1133">Transmembrane helix</keyword>
<dbReference type="InterPro" id="IPR050469">
    <property type="entry name" value="Diguanylate_Cyclase"/>
</dbReference>
<dbReference type="Gene3D" id="3.30.70.270">
    <property type="match status" value="1"/>
</dbReference>
<feature type="region of interest" description="Disordered" evidence="3">
    <location>
        <begin position="395"/>
        <end position="419"/>
    </location>
</feature>
<dbReference type="SUPFAM" id="SSF55073">
    <property type="entry name" value="Nucleotide cyclase"/>
    <property type="match status" value="1"/>
</dbReference>
<dbReference type="GO" id="GO:1902201">
    <property type="term" value="P:negative regulation of bacterial-type flagellum-dependent cell motility"/>
    <property type="evidence" value="ECO:0007669"/>
    <property type="project" value="TreeGrafter"/>
</dbReference>
<dbReference type="Pfam" id="PF00990">
    <property type="entry name" value="GGDEF"/>
    <property type="match status" value="1"/>
</dbReference>
<organism evidence="6 7">
    <name type="scientific">Pararhizobium mangrovi</name>
    <dbReference type="NCBI Taxonomy" id="2590452"/>
    <lineage>
        <taxon>Bacteria</taxon>
        <taxon>Pseudomonadati</taxon>
        <taxon>Pseudomonadota</taxon>
        <taxon>Alphaproteobacteria</taxon>
        <taxon>Hyphomicrobiales</taxon>
        <taxon>Rhizobiaceae</taxon>
        <taxon>Rhizobium/Agrobacterium group</taxon>
        <taxon>Pararhizobium</taxon>
    </lineage>
</organism>
<dbReference type="PANTHER" id="PTHR45138:SF9">
    <property type="entry name" value="DIGUANYLATE CYCLASE DGCM-RELATED"/>
    <property type="match status" value="1"/>
</dbReference>
<dbReference type="SMART" id="SM00267">
    <property type="entry name" value="GGDEF"/>
    <property type="match status" value="1"/>
</dbReference>
<evidence type="ECO:0000256" key="1">
    <source>
        <dbReference type="ARBA" id="ARBA00012528"/>
    </source>
</evidence>
<dbReference type="CDD" id="cd01949">
    <property type="entry name" value="GGDEF"/>
    <property type="match status" value="1"/>
</dbReference>
<evidence type="ECO:0000313" key="6">
    <source>
        <dbReference type="EMBL" id="TPW30343.1"/>
    </source>
</evidence>
<dbReference type="GO" id="GO:0005886">
    <property type="term" value="C:plasma membrane"/>
    <property type="evidence" value="ECO:0007669"/>
    <property type="project" value="TreeGrafter"/>
</dbReference>